<name>A0A1I1SKS9_9BACI</name>
<organism evidence="2 3">
    <name type="scientific">Lentibacillus persicus</name>
    <dbReference type="NCBI Taxonomy" id="640948"/>
    <lineage>
        <taxon>Bacteria</taxon>
        <taxon>Bacillati</taxon>
        <taxon>Bacillota</taxon>
        <taxon>Bacilli</taxon>
        <taxon>Bacillales</taxon>
        <taxon>Bacillaceae</taxon>
        <taxon>Lentibacillus</taxon>
    </lineage>
</organism>
<feature type="transmembrane region" description="Helical" evidence="1">
    <location>
        <begin position="6"/>
        <end position="26"/>
    </location>
</feature>
<evidence type="ECO:0000313" key="2">
    <source>
        <dbReference type="EMBL" id="SFD45278.1"/>
    </source>
</evidence>
<sequence>MKWSTYVGLFCVIFVAGVLLGVTAFVTNEIEDTLEEGFQQERPQNVDHSNTIRMYNM</sequence>
<gene>
    <name evidence="2" type="ORF">SAMN05216238_101405</name>
</gene>
<evidence type="ECO:0000313" key="3">
    <source>
        <dbReference type="Proteomes" id="UP000199474"/>
    </source>
</evidence>
<dbReference type="AlphaFoldDB" id="A0A1I1SKS9"/>
<keyword evidence="3" id="KW-1185">Reference proteome</keyword>
<keyword evidence="1" id="KW-0812">Transmembrane</keyword>
<proteinExistence type="predicted"/>
<keyword evidence="1" id="KW-1133">Transmembrane helix</keyword>
<evidence type="ECO:0000256" key="1">
    <source>
        <dbReference type="SAM" id="Phobius"/>
    </source>
</evidence>
<dbReference type="EMBL" id="FOMR01000001">
    <property type="protein sequence ID" value="SFD45278.1"/>
    <property type="molecule type" value="Genomic_DNA"/>
</dbReference>
<dbReference type="RefSeq" id="WP_177183326.1">
    <property type="nucleotide sequence ID" value="NZ_FOMR01000001.1"/>
</dbReference>
<keyword evidence="1" id="KW-0472">Membrane</keyword>
<dbReference type="Proteomes" id="UP000199474">
    <property type="component" value="Unassembled WGS sequence"/>
</dbReference>
<dbReference type="STRING" id="640948.SAMN05216238_101405"/>
<protein>
    <submittedName>
        <fullName evidence="2">Uncharacterized protein</fullName>
    </submittedName>
</protein>
<reference evidence="3" key="1">
    <citation type="submission" date="2016-10" db="EMBL/GenBank/DDBJ databases">
        <authorList>
            <person name="Varghese N."/>
            <person name="Submissions S."/>
        </authorList>
    </citation>
    <scope>NUCLEOTIDE SEQUENCE [LARGE SCALE GENOMIC DNA]</scope>
    <source>
        <strain evidence="3">DSM 22530</strain>
    </source>
</reference>
<accession>A0A1I1SKS9</accession>